<evidence type="ECO:0000313" key="2">
    <source>
        <dbReference type="EMBL" id="KAA3489516.1"/>
    </source>
</evidence>
<organism evidence="2 3">
    <name type="scientific">Gossypium australe</name>
    <dbReference type="NCBI Taxonomy" id="47621"/>
    <lineage>
        <taxon>Eukaryota</taxon>
        <taxon>Viridiplantae</taxon>
        <taxon>Streptophyta</taxon>
        <taxon>Embryophyta</taxon>
        <taxon>Tracheophyta</taxon>
        <taxon>Spermatophyta</taxon>
        <taxon>Magnoliopsida</taxon>
        <taxon>eudicotyledons</taxon>
        <taxon>Gunneridae</taxon>
        <taxon>Pentapetalae</taxon>
        <taxon>rosids</taxon>
        <taxon>malvids</taxon>
        <taxon>Malvales</taxon>
        <taxon>Malvaceae</taxon>
        <taxon>Malvoideae</taxon>
        <taxon>Gossypium</taxon>
    </lineage>
</organism>
<dbReference type="GO" id="GO:0016887">
    <property type="term" value="F:ATP hydrolysis activity"/>
    <property type="evidence" value="ECO:0007669"/>
    <property type="project" value="InterPro"/>
</dbReference>
<evidence type="ECO:0000313" key="3">
    <source>
        <dbReference type="Proteomes" id="UP000325315"/>
    </source>
</evidence>
<dbReference type="NCBIfam" id="TIGR00345">
    <property type="entry name" value="GET3_arsA_TRC40"/>
    <property type="match status" value="1"/>
</dbReference>
<accession>A0A5B6X7J7</accession>
<dbReference type="InterPro" id="IPR025723">
    <property type="entry name" value="ArsA/GET3_ATPase-like"/>
</dbReference>
<name>A0A5B6X7J7_9ROSI</name>
<evidence type="ECO:0000259" key="1">
    <source>
        <dbReference type="Pfam" id="PF02374"/>
    </source>
</evidence>
<proteinExistence type="predicted"/>
<dbReference type="InterPro" id="IPR016300">
    <property type="entry name" value="ATPase_ArsA/GET3"/>
</dbReference>
<dbReference type="InterPro" id="IPR027417">
    <property type="entry name" value="P-loop_NTPase"/>
</dbReference>
<dbReference type="Gene3D" id="3.40.50.300">
    <property type="entry name" value="P-loop containing nucleotide triphosphate hydrolases"/>
    <property type="match status" value="1"/>
</dbReference>
<dbReference type="CDD" id="cd02035">
    <property type="entry name" value="ArsA"/>
    <property type="match status" value="1"/>
</dbReference>
<sequence length="424" mass="46682">MLSRCLRSISRIPGNLIPITLSHYIPKPQNNIPCHRITASLTSVSVLTCKRPNTVPFQVRSVATIVDPAARFDEMVIGPQRKYYFLGGKGGVGKTSCAASLAVKFADHGHPTIVVSTDPAHSLSDSFAQDLAGGDLVPIEGLNSPLFALEINPEKAKEDFRTASQKNGGSAVKDFMNNMGLGMLADQVDTSLARYYIYKLILGVEFVLAPEFGDLKLAELLDTPPPGLDEAVMQFVESPQYSMFSRIVFDTAPTGHTLRLLSLPDFLDASIGKIMKFKQKLASAASAFKSVLGKAAEQQDVPDKLQQLRERMTKVRDLFRDSNSTEFVIVTIPSVMAINESSRLHASLRKECVPVHRLIVNQILPPSVSGCKFCTTKRKDQMRAIDMIRNDPELANLRIIEADLVDLEIRGVPALKFMGDIVWR</sequence>
<dbReference type="Pfam" id="PF02374">
    <property type="entry name" value="ArsA_ATPase"/>
    <property type="match status" value="2"/>
</dbReference>
<feature type="domain" description="ArsA/GET3 Anion-transporting ATPase-like" evidence="1">
    <location>
        <begin position="226"/>
        <end position="420"/>
    </location>
</feature>
<comment type="caution">
    <text evidence="2">The sequence shown here is derived from an EMBL/GenBank/DDBJ whole genome shotgun (WGS) entry which is preliminary data.</text>
</comment>
<feature type="domain" description="ArsA/GET3 Anion-transporting ATPase-like" evidence="1">
    <location>
        <begin position="82"/>
        <end position="187"/>
    </location>
</feature>
<reference evidence="3" key="1">
    <citation type="journal article" date="2019" name="Plant Biotechnol. J.">
        <title>Genome sequencing of the Australian wild diploid species Gossypium australe highlights disease resistance and delayed gland morphogenesis.</title>
        <authorList>
            <person name="Cai Y."/>
            <person name="Cai X."/>
            <person name="Wang Q."/>
            <person name="Wang P."/>
            <person name="Zhang Y."/>
            <person name="Cai C."/>
            <person name="Xu Y."/>
            <person name="Wang K."/>
            <person name="Zhou Z."/>
            <person name="Wang C."/>
            <person name="Geng S."/>
            <person name="Li B."/>
            <person name="Dong Q."/>
            <person name="Hou Y."/>
            <person name="Wang H."/>
            <person name="Ai P."/>
            <person name="Liu Z."/>
            <person name="Yi F."/>
            <person name="Sun M."/>
            <person name="An G."/>
            <person name="Cheng J."/>
            <person name="Zhang Y."/>
            <person name="Shi Q."/>
            <person name="Xie Y."/>
            <person name="Shi X."/>
            <person name="Chang Y."/>
            <person name="Huang F."/>
            <person name="Chen Y."/>
            <person name="Hong S."/>
            <person name="Mi L."/>
            <person name="Sun Q."/>
            <person name="Zhang L."/>
            <person name="Zhou B."/>
            <person name="Peng R."/>
            <person name="Zhang X."/>
            <person name="Liu F."/>
        </authorList>
    </citation>
    <scope>NUCLEOTIDE SEQUENCE [LARGE SCALE GENOMIC DNA]</scope>
    <source>
        <strain evidence="3">cv. PA1801</strain>
    </source>
</reference>
<dbReference type="Proteomes" id="UP000325315">
    <property type="component" value="Unassembled WGS sequence"/>
</dbReference>
<keyword evidence="3" id="KW-1185">Reference proteome</keyword>
<dbReference type="GO" id="GO:0005524">
    <property type="term" value="F:ATP binding"/>
    <property type="evidence" value="ECO:0007669"/>
    <property type="project" value="InterPro"/>
</dbReference>
<dbReference type="EMBL" id="SMMG02000001">
    <property type="protein sequence ID" value="KAA3489516.1"/>
    <property type="molecule type" value="Genomic_DNA"/>
</dbReference>
<dbReference type="SUPFAM" id="SSF52540">
    <property type="entry name" value="P-loop containing nucleoside triphosphate hydrolases"/>
    <property type="match status" value="1"/>
</dbReference>
<dbReference type="GO" id="GO:0043529">
    <property type="term" value="C:GET complex"/>
    <property type="evidence" value="ECO:0007669"/>
    <property type="project" value="TreeGrafter"/>
</dbReference>
<dbReference type="PANTHER" id="PTHR10803:SF17">
    <property type="entry name" value="ARSENICAL PUMP-DRIVING ATPASE-LIKE PROTEIN"/>
    <property type="match status" value="1"/>
</dbReference>
<dbReference type="PANTHER" id="PTHR10803">
    <property type="entry name" value="ARSENICAL PUMP-DRIVING ATPASE ARSENITE-TRANSLOCATING ATPASE"/>
    <property type="match status" value="1"/>
</dbReference>
<dbReference type="OrthoDB" id="1770at2759"/>
<protein>
    <submittedName>
        <fullName evidence="2">ATPase ASNA1-like protein 2-like</fullName>
    </submittedName>
</protein>
<gene>
    <name evidence="2" type="ORF">EPI10_033125</name>
</gene>
<dbReference type="GO" id="GO:0071816">
    <property type="term" value="P:tail-anchored membrane protein insertion into ER membrane"/>
    <property type="evidence" value="ECO:0007669"/>
    <property type="project" value="TreeGrafter"/>
</dbReference>
<dbReference type="AlphaFoldDB" id="A0A5B6X7J7"/>